<evidence type="ECO:0000313" key="5">
    <source>
        <dbReference type="Proteomes" id="UP000484076"/>
    </source>
</evidence>
<comment type="caution">
    <text evidence="4">The sequence shown here is derived from an EMBL/GenBank/DDBJ whole genome shotgun (WGS) entry which is preliminary data.</text>
</comment>
<dbReference type="SUPFAM" id="SSF54637">
    <property type="entry name" value="Thioesterase/thiol ester dehydrase-isomerase"/>
    <property type="match status" value="1"/>
</dbReference>
<gene>
    <name evidence="4" type="ORF">GEU84_004995</name>
</gene>
<evidence type="ECO:0000313" key="4">
    <source>
        <dbReference type="EMBL" id="NUB43732.1"/>
    </source>
</evidence>
<evidence type="ECO:0000256" key="1">
    <source>
        <dbReference type="ARBA" id="ARBA00008324"/>
    </source>
</evidence>
<reference evidence="4" key="1">
    <citation type="submission" date="2020-05" db="EMBL/GenBank/DDBJ databases">
        <title>Fertoebacter nigrum gen. nov., sp. nov., a new member of the family Rhodobacteraceae.</title>
        <authorList>
            <person name="Szuroczki S."/>
            <person name="Abbaszade G."/>
            <person name="Buni D."/>
            <person name="Schumann P."/>
            <person name="Toth E."/>
        </authorList>
    </citation>
    <scope>NUCLEOTIDE SEQUENCE</scope>
    <source>
        <strain evidence="4">RG-N-1a</strain>
    </source>
</reference>
<dbReference type="InterPro" id="IPR029069">
    <property type="entry name" value="HotDog_dom_sf"/>
</dbReference>
<evidence type="ECO:0000259" key="3">
    <source>
        <dbReference type="Pfam" id="PF03061"/>
    </source>
</evidence>
<dbReference type="NCBIfam" id="TIGR00369">
    <property type="entry name" value="unchar_dom_1"/>
    <property type="match status" value="1"/>
</dbReference>
<dbReference type="AlphaFoldDB" id="A0A8X8KQ66"/>
<organism evidence="4 5">
    <name type="scientific">Fertoeibacter niger</name>
    <dbReference type="NCBI Taxonomy" id="2656921"/>
    <lineage>
        <taxon>Bacteria</taxon>
        <taxon>Pseudomonadati</taxon>
        <taxon>Pseudomonadota</taxon>
        <taxon>Alphaproteobacteria</taxon>
        <taxon>Rhodobacterales</taxon>
        <taxon>Paracoccaceae</taxon>
        <taxon>Fertoeibacter</taxon>
    </lineage>
</organism>
<name>A0A8X8KQ66_9RHOB</name>
<dbReference type="EMBL" id="WHUT02000002">
    <property type="protein sequence ID" value="NUB43732.1"/>
    <property type="molecule type" value="Genomic_DNA"/>
</dbReference>
<proteinExistence type="inferred from homology"/>
<dbReference type="PANTHER" id="PTHR21660">
    <property type="entry name" value="THIOESTERASE SUPERFAMILY MEMBER-RELATED"/>
    <property type="match status" value="1"/>
</dbReference>
<dbReference type="InterPro" id="IPR039298">
    <property type="entry name" value="ACOT13"/>
</dbReference>
<dbReference type="Pfam" id="PF03061">
    <property type="entry name" value="4HBT"/>
    <property type="match status" value="1"/>
</dbReference>
<dbReference type="GO" id="GO:0047617">
    <property type="term" value="F:fatty acyl-CoA hydrolase activity"/>
    <property type="evidence" value="ECO:0007669"/>
    <property type="project" value="InterPro"/>
</dbReference>
<comment type="similarity">
    <text evidence="1">Belongs to the thioesterase PaaI family.</text>
</comment>
<dbReference type="InterPro" id="IPR006683">
    <property type="entry name" value="Thioestr_dom"/>
</dbReference>
<accession>A0A8X8KQ66</accession>
<dbReference type="InterPro" id="IPR003736">
    <property type="entry name" value="PAAI_dom"/>
</dbReference>
<sequence length="158" mass="16998">MPRHAQSPADLPDQATVLSMPGLDYMRAMLEGRLPEHTIGAVMNFHLDLVAPGHVRFRGTPLFQHTNPFGALHGGWYGTLLDSALAGAVMTMVPQGRWYTTLEYKVNITRALAIGVEVVAEAHTAHCGRSTGVSTAELRGVADGRLYATGSTTCIILE</sequence>
<dbReference type="Gene3D" id="3.10.129.10">
    <property type="entry name" value="Hotdog Thioesterase"/>
    <property type="match status" value="1"/>
</dbReference>
<dbReference type="CDD" id="cd03443">
    <property type="entry name" value="PaaI_thioesterase"/>
    <property type="match status" value="1"/>
</dbReference>
<keyword evidence="5" id="KW-1185">Reference proteome</keyword>
<feature type="domain" description="Thioesterase" evidence="3">
    <location>
        <begin position="69"/>
        <end position="139"/>
    </location>
</feature>
<protein>
    <submittedName>
        <fullName evidence="4">PaaI family thioesterase</fullName>
    </submittedName>
</protein>
<dbReference type="RefSeq" id="WP_152824219.1">
    <property type="nucleotide sequence ID" value="NZ_WHUT02000002.1"/>
</dbReference>
<dbReference type="Proteomes" id="UP000484076">
    <property type="component" value="Unassembled WGS sequence"/>
</dbReference>
<dbReference type="PANTHER" id="PTHR21660:SF1">
    <property type="entry name" value="ACYL-COENZYME A THIOESTERASE 13"/>
    <property type="match status" value="1"/>
</dbReference>
<evidence type="ECO:0000256" key="2">
    <source>
        <dbReference type="ARBA" id="ARBA00022801"/>
    </source>
</evidence>
<keyword evidence="2" id="KW-0378">Hydrolase</keyword>